<accession>A0A7Y0DZW8</accession>
<keyword evidence="2" id="KW-0285">Flavoprotein</keyword>
<organism evidence="6 7">
    <name type="scientific">Pacificispira spongiicola</name>
    <dbReference type="NCBI Taxonomy" id="2729598"/>
    <lineage>
        <taxon>Bacteria</taxon>
        <taxon>Pseudomonadati</taxon>
        <taxon>Pseudomonadota</taxon>
        <taxon>Alphaproteobacteria</taxon>
        <taxon>Rhodospirillales</taxon>
        <taxon>Rhodospirillaceae</taxon>
        <taxon>Pacificispira</taxon>
    </lineage>
</organism>
<dbReference type="PANTHER" id="PTHR43014:SF4">
    <property type="entry name" value="PYRIDINE NUCLEOTIDE-DISULFIDE OXIDOREDUCTASE RCLA-RELATED"/>
    <property type="match status" value="1"/>
</dbReference>
<protein>
    <submittedName>
        <fullName evidence="6">Dihydrolipoyl dehydrogenase</fullName>
        <ecNumber evidence="6">1.8.1.4</ecNumber>
    </submittedName>
</protein>
<dbReference type="PRINTS" id="PR00368">
    <property type="entry name" value="FADPNR"/>
</dbReference>
<comment type="cofactor">
    <cofactor evidence="1">
        <name>FAD</name>
        <dbReference type="ChEBI" id="CHEBI:57692"/>
    </cofactor>
</comment>
<dbReference type="Pfam" id="PF02852">
    <property type="entry name" value="Pyr_redox_dim"/>
    <property type="match status" value="1"/>
</dbReference>
<evidence type="ECO:0000259" key="4">
    <source>
        <dbReference type="Pfam" id="PF02852"/>
    </source>
</evidence>
<dbReference type="InterPro" id="IPR036188">
    <property type="entry name" value="FAD/NAD-bd_sf"/>
</dbReference>
<dbReference type="NCBIfam" id="NF004939">
    <property type="entry name" value="PRK06292.1-1"/>
    <property type="match status" value="1"/>
</dbReference>
<dbReference type="SUPFAM" id="SSF55424">
    <property type="entry name" value="FAD/NAD-linked reductases, dimerisation (C-terminal) domain"/>
    <property type="match status" value="1"/>
</dbReference>
<evidence type="ECO:0000259" key="5">
    <source>
        <dbReference type="Pfam" id="PF07992"/>
    </source>
</evidence>
<dbReference type="InterPro" id="IPR016156">
    <property type="entry name" value="FAD/NAD-linked_Rdtase_dimer_sf"/>
</dbReference>
<dbReference type="InterPro" id="IPR004099">
    <property type="entry name" value="Pyr_nucl-diS_OxRdtase_dimer"/>
</dbReference>
<dbReference type="GO" id="GO:0003955">
    <property type="term" value="F:NAD(P)H dehydrogenase (quinone) activity"/>
    <property type="evidence" value="ECO:0007669"/>
    <property type="project" value="TreeGrafter"/>
</dbReference>
<dbReference type="AlphaFoldDB" id="A0A7Y0DZW8"/>
<evidence type="ECO:0000313" key="7">
    <source>
        <dbReference type="Proteomes" id="UP000539372"/>
    </source>
</evidence>
<dbReference type="SUPFAM" id="SSF51905">
    <property type="entry name" value="FAD/NAD(P)-binding domain"/>
    <property type="match status" value="1"/>
</dbReference>
<comment type="caution">
    <text evidence="6">The sequence shown here is derived from an EMBL/GenBank/DDBJ whole genome shotgun (WGS) entry which is preliminary data.</text>
</comment>
<dbReference type="GO" id="GO:0050660">
    <property type="term" value="F:flavin adenine dinucleotide binding"/>
    <property type="evidence" value="ECO:0007669"/>
    <property type="project" value="TreeGrafter"/>
</dbReference>
<dbReference type="PRINTS" id="PR00411">
    <property type="entry name" value="PNDRDTASEI"/>
</dbReference>
<dbReference type="EC" id="1.8.1.4" evidence="6"/>
<keyword evidence="7" id="KW-1185">Reference proteome</keyword>
<dbReference type="PANTHER" id="PTHR43014">
    <property type="entry name" value="MERCURIC REDUCTASE"/>
    <property type="match status" value="1"/>
</dbReference>
<dbReference type="GO" id="GO:0004148">
    <property type="term" value="F:dihydrolipoyl dehydrogenase (NADH) activity"/>
    <property type="evidence" value="ECO:0007669"/>
    <property type="project" value="UniProtKB-EC"/>
</dbReference>
<name>A0A7Y0DZW8_9PROT</name>
<evidence type="ECO:0000256" key="2">
    <source>
        <dbReference type="ARBA" id="ARBA00022630"/>
    </source>
</evidence>
<sequence length="479" mass="50687">MMGEQKTDVVILGAGTAGFQAMAQLRRAGRDVLMFDGGTLGTTCARVGCMPSKVAIQIGEDLHRGRHAFGEDGISGGDGLTLDRAAALRRVRALRDGFVKKTNARTVDAMEPGRLIRHHGRFVEPTVLEAGGERYRFDTAVIATGSRPVLPPSWVERLGDRLLHTDMLFEQETLPDRIAVVGLGAIGLELGQALSRWGITVTGFDLQETIAGLVDPVARDAALAALRQSFPIHLGLAADPQVTADGIAMDTPNGPVIVDAVIAAMGRRPNLDGLGLDALGIETDKRGMPEYDPATMRIGKTPIFFAGDVNGDRAVLHEAADEGRIAGWNVARADAPTRFRRKVPLGVVFSDPNIATVGPVADIVASPDTVVGTAAMTANGRATVLGQTGGVLRVYGRKTDGRLLGASLIGVHAEHLGHLMAWAVQAGTTVYDTLSMPFYHPVVEEALQNALRDLAGQVGKPVDVPWDLIPEDATPLAAD</sequence>
<keyword evidence="6" id="KW-0560">Oxidoreductase</keyword>
<evidence type="ECO:0000256" key="3">
    <source>
        <dbReference type="ARBA" id="ARBA00022827"/>
    </source>
</evidence>
<feature type="domain" description="Pyridine nucleotide-disulphide oxidoreductase dimerisation" evidence="4">
    <location>
        <begin position="347"/>
        <end position="450"/>
    </location>
</feature>
<feature type="domain" description="FAD/NAD(P)-binding" evidence="5">
    <location>
        <begin position="8"/>
        <end position="323"/>
    </location>
</feature>
<reference evidence="6 7" key="1">
    <citation type="submission" date="2020-04" db="EMBL/GenBank/DDBJ databases">
        <title>Rhodospirillaceae bacterium KN72 isolated from deep sea.</title>
        <authorList>
            <person name="Zhang D.-C."/>
        </authorList>
    </citation>
    <scope>NUCLEOTIDE SEQUENCE [LARGE SCALE GENOMIC DNA]</scope>
    <source>
        <strain evidence="6 7">KN72</strain>
    </source>
</reference>
<dbReference type="Pfam" id="PF07992">
    <property type="entry name" value="Pyr_redox_2"/>
    <property type="match status" value="1"/>
</dbReference>
<gene>
    <name evidence="6" type="ORF">HH303_09095</name>
</gene>
<dbReference type="InterPro" id="IPR023753">
    <property type="entry name" value="FAD/NAD-binding_dom"/>
</dbReference>
<proteinExistence type="predicted"/>
<dbReference type="Gene3D" id="3.30.390.30">
    <property type="match status" value="1"/>
</dbReference>
<evidence type="ECO:0000313" key="6">
    <source>
        <dbReference type="EMBL" id="NMM44636.1"/>
    </source>
</evidence>
<keyword evidence="3" id="KW-0274">FAD</keyword>
<dbReference type="Proteomes" id="UP000539372">
    <property type="component" value="Unassembled WGS sequence"/>
</dbReference>
<evidence type="ECO:0000256" key="1">
    <source>
        <dbReference type="ARBA" id="ARBA00001974"/>
    </source>
</evidence>
<dbReference type="Gene3D" id="3.50.50.60">
    <property type="entry name" value="FAD/NAD(P)-binding domain"/>
    <property type="match status" value="2"/>
</dbReference>
<dbReference type="EMBL" id="JABBNT010000002">
    <property type="protein sequence ID" value="NMM44636.1"/>
    <property type="molecule type" value="Genomic_DNA"/>
</dbReference>